<comment type="caution">
    <text evidence="1">The sequence shown here is derived from an EMBL/GenBank/DDBJ whole genome shotgun (WGS) entry which is preliminary data.</text>
</comment>
<protein>
    <submittedName>
        <fullName evidence="1">Uncharacterized protein</fullName>
    </submittedName>
</protein>
<name>A0ACB7SWD2_HYAAI</name>
<organism evidence="1 2">
    <name type="scientific">Hyalomma asiaticum</name>
    <name type="common">Tick</name>
    <dbReference type="NCBI Taxonomy" id="266040"/>
    <lineage>
        <taxon>Eukaryota</taxon>
        <taxon>Metazoa</taxon>
        <taxon>Ecdysozoa</taxon>
        <taxon>Arthropoda</taxon>
        <taxon>Chelicerata</taxon>
        <taxon>Arachnida</taxon>
        <taxon>Acari</taxon>
        <taxon>Parasitiformes</taxon>
        <taxon>Ixodida</taxon>
        <taxon>Ixodoidea</taxon>
        <taxon>Ixodidae</taxon>
        <taxon>Hyalomminae</taxon>
        <taxon>Hyalomma</taxon>
    </lineage>
</organism>
<dbReference type="Proteomes" id="UP000821845">
    <property type="component" value="Chromosome 2"/>
</dbReference>
<dbReference type="EMBL" id="CM023482">
    <property type="protein sequence ID" value="KAH6938219.1"/>
    <property type="molecule type" value="Genomic_DNA"/>
</dbReference>
<evidence type="ECO:0000313" key="2">
    <source>
        <dbReference type="Proteomes" id="UP000821845"/>
    </source>
</evidence>
<evidence type="ECO:0000313" key="1">
    <source>
        <dbReference type="EMBL" id="KAH6938219.1"/>
    </source>
</evidence>
<proteinExistence type="predicted"/>
<reference evidence="1" key="1">
    <citation type="submission" date="2020-05" db="EMBL/GenBank/DDBJ databases">
        <title>Large-scale comparative analyses of tick genomes elucidate their genetic diversity and vector capacities.</title>
        <authorList>
            <person name="Jia N."/>
            <person name="Wang J."/>
            <person name="Shi W."/>
            <person name="Du L."/>
            <person name="Sun Y."/>
            <person name="Zhan W."/>
            <person name="Jiang J."/>
            <person name="Wang Q."/>
            <person name="Zhang B."/>
            <person name="Ji P."/>
            <person name="Sakyi L.B."/>
            <person name="Cui X."/>
            <person name="Yuan T."/>
            <person name="Jiang B."/>
            <person name="Yang W."/>
            <person name="Lam T.T.-Y."/>
            <person name="Chang Q."/>
            <person name="Ding S."/>
            <person name="Wang X."/>
            <person name="Zhu J."/>
            <person name="Ruan X."/>
            <person name="Zhao L."/>
            <person name="Wei J."/>
            <person name="Que T."/>
            <person name="Du C."/>
            <person name="Cheng J."/>
            <person name="Dai P."/>
            <person name="Han X."/>
            <person name="Huang E."/>
            <person name="Gao Y."/>
            <person name="Liu J."/>
            <person name="Shao H."/>
            <person name="Ye R."/>
            <person name="Li L."/>
            <person name="Wei W."/>
            <person name="Wang X."/>
            <person name="Wang C."/>
            <person name="Yang T."/>
            <person name="Huo Q."/>
            <person name="Li W."/>
            <person name="Guo W."/>
            <person name="Chen H."/>
            <person name="Zhou L."/>
            <person name="Ni X."/>
            <person name="Tian J."/>
            <person name="Zhou Y."/>
            <person name="Sheng Y."/>
            <person name="Liu T."/>
            <person name="Pan Y."/>
            <person name="Xia L."/>
            <person name="Li J."/>
            <person name="Zhao F."/>
            <person name="Cao W."/>
        </authorList>
    </citation>
    <scope>NUCLEOTIDE SEQUENCE</scope>
    <source>
        <strain evidence="1">Hyas-2018</strain>
    </source>
</reference>
<accession>A0ACB7SWD2</accession>
<keyword evidence="2" id="KW-1185">Reference proteome</keyword>
<gene>
    <name evidence="1" type="ORF">HPB50_007805</name>
</gene>
<sequence length="287" mass="32373">MKVALFVVSLRVADSAWTATSSSSPVTGNLLSPIFRVCTLFYGVLGNETFKLAQAYQFMGLFIRMIAGPNSHEDRFGATLQPSRAVRTPGTSRLPAGMVLYELAGMLRRILDHYTVEAAAFGRRAESTKRRDERMIFISSAGLIGACPHSATRGRQGVFFRRPRVQELGRPPTAEEVAEHELETIQRIDSKGCLQRDRCRARSLLELSHTRATDVIDSHYYGSLFNQLPRLTIAPFAGDLRRSNDLWEQYGQMTHCNRSLTTTDNFNYLRFFLRERSLSYCGTFGDI</sequence>